<dbReference type="AlphaFoldDB" id="A0A6L5XWV1"/>
<evidence type="ECO:0000256" key="1">
    <source>
        <dbReference type="ARBA" id="ARBA00022729"/>
    </source>
</evidence>
<feature type="chain" id="PRO_5026918889" evidence="2">
    <location>
        <begin position="29"/>
        <end position="845"/>
    </location>
</feature>
<keyword evidence="4" id="KW-1185">Reference proteome</keyword>
<dbReference type="Gene3D" id="2.60.40.1080">
    <property type="match status" value="1"/>
</dbReference>
<gene>
    <name evidence="3" type="ORF">FYJ58_03340</name>
</gene>
<dbReference type="RefSeq" id="WP_154517205.1">
    <property type="nucleotide sequence ID" value="NZ_VUMT01000003.1"/>
</dbReference>
<dbReference type="Gene3D" id="2.60.40.1220">
    <property type="match status" value="1"/>
</dbReference>
<evidence type="ECO:0000256" key="2">
    <source>
        <dbReference type="SAM" id="SignalP"/>
    </source>
</evidence>
<accession>A0A6L5XWV1</accession>
<proteinExistence type="predicted"/>
<keyword evidence="1 2" id="KW-0732">Signal</keyword>
<dbReference type="SUPFAM" id="SSF49373">
    <property type="entry name" value="Invasin/intimin cell-adhesion fragments"/>
    <property type="match status" value="1"/>
</dbReference>
<evidence type="ECO:0000313" key="3">
    <source>
        <dbReference type="EMBL" id="MSS62911.1"/>
    </source>
</evidence>
<dbReference type="Proteomes" id="UP000482209">
    <property type="component" value="Unassembled WGS sequence"/>
</dbReference>
<sequence>MKQKMIKACAVITAFALLLTSVPLQTKAAAAPAFKLCRSSLYENTKAKGVYTYTVQNLKKGYKVKWSATGTGKKYIKFSKKSATVAKTTSSTKVTFNSNSASIKGKKAVITANVYNTKNKLVKTVKDTVALKVQAASLSMDTSKINSDLDSLSLGASYDFDASLEPANTTSNVYWSVEDKSGQDYSSEITEDGVFTPSKAGLYTITATARNSKTGTDLAKESKTITVGTSLVSVNQIAANQFTATFNTNVKNTVKASDFSVRASAGTSTLIPKSIKFSADGKTATITTHTNFKDATVYTVTYGSFAKTINASVGAVKEVKLLTTTVPANKAADLEYALYDENGMDVKSAVTGTVTFDGEIPNGYITSDNKLFMTKEGKEASITITYTTSDGTKFTATQKITCVALTAEEASSYKFTITGDSSEPDFKASDFKSNTNISLDESGYAHFCAFDENNTVINYEKISYTSTNDEILIVNSNGKMVPVKEGNVNVIVTASQGKSEITYSFAVTILGKRTLNSISLSSHSVAMSNSYESDYTRYITVTGKDQYGNNVDLSGASYTLQETSNKALPVTYDPTTQQISIKTGITATPGTYNYKFTITSGQKTITTSFIVVVTAVPSTGAVGYVAEVTSPTFDMKVDQTTKTNPSIKVRLAKYINGVFVEYTDFTSATIQRNGLYYLNDLTLNPSKTEVALSAGKELEFTPLKLSFKKNAVGECVKAPVGTYTVTLKYYDNTGTAKTSTTSLVLKDTQTVPNITIKKLEAEQSVTNALALVNECLSVSNGVFESCTATGTSLTGDSISVAAGEKIHINTVTVKSIVNTGTPSDGSMAKVYVYNTINVDRTLTNK</sequence>
<organism evidence="3 4">
    <name type="scientific">Velocimicrobium porci</name>
    <dbReference type="NCBI Taxonomy" id="2606634"/>
    <lineage>
        <taxon>Bacteria</taxon>
        <taxon>Bacillati</taxon>
        <taxon>Bacillota</taxon>
        <taxon>Clostridia</taxon>
        <taxon>Lachnospirales</taxon>
        <taxon>Lachnospiraceae</taxon>
        <taxon>Velocimicrobium</taxon>
    </lineage>
</organism>
<feature type="signal peptide" evidence="2">
    <location>
        <begin position="1"/>
        <end position="28"/>
    </location>
</feature>
<evidence type="ECO:0000313" key="4">
    <source>
        <dbReference type="Proteomes" id="UP000482209"/>
    </source>
</evidence>
<reference evidence="3 4" key="1">
    <citation type="submission" date="2019-08" db="EMBL/GenBank/DDBJ databases">
        <title>In-depth cultivation of the pig gut microbiome towards novel bacterial diversity and tailored functional studies.</title>
        <authorList>
            <person name="Wylensek D."/>
            <person name="Hitch T.C.A."/>
            <person name="Clavel T."/>
        </authorList>
    </citation>
    <scope>NUCLEOTIDE SEQUENCE [LARGE SCALE GENOMIC DNA]</scope>
    <source>
        <strain evidence="3 4">WCA-693-APC-MOT-I</strain>
    </source>
</reference>
<dbReference type="InterPro" id="IPR014755">
    <property type="entry name" value="Cu-Rt/internalin_Ig-like"/>
</dbReference>
<dbReference type="InterPro" id="IPR008964">
    <property type="entry name" value="Invasin/intimin_cell_adhesion"/>
</dbReference>
<protein>
    <submittedName>
        <fullName evidence="3">Uncharacterized protein</fullName>
    </submittedName>
</protein>
<name>A0A6L5XWV1_9FIRM</name>
<comment type="caution">
    <text evidence="3">The sequence shown here is derived from an EMBL/GenBank/DDBJ whole genome shotgun (WGS) entry which is preliminary data.</text>
</comment>
<dbReference type="EMBL" id="VUMT01000003">
    <property type="protein sequence ID" value="MSS62911.1"/>
    <property type="molecule type" value="Genomic_DNA"/>
</dbReference>